<protein>
    <submittedName>
        <fullName evidence="2">Uncharacterized protein</fullName>
    </submittedName>
</protein>
<gene>
    <name evidence="2" type="primary">Necator_chrII.g6778</name>
    <name evidence="2" type="ORF">RB195_018985</name>
</gene>
<reference evidence="2 3" key="1">
    <citation type="submission" date="2023-08" db="EMBL/GenBank/DDBJ databases">
        <title>A Necator americanus chromosomal reference genome.</title>
        <authorList>
            <person name="Ilik V."/>
            <person name="Petrzelkova K.J."/>
            <person name="Pardy F."/>
            <person name="Fuh T."/>
            <person name="Niatou-Singa F.S."/>
            <person name="Gouil Q."/>
            <person name="Baker L."/>
            <person name="Ritchie M.E."/>
            <person name="Jex A.R."/>
            <person name="Gazzola D."/>
            <person name="Li H."/>
            <person name="Toshio Fujiwara R."/>
            <person name="Zhan B."/>
            <person name="Aroian R.V."/>
            <person name="Pafco B."/>
            <person name="Schwarz E.M."/>
        </authorList>
    </citation>
    <scope>NUCLEOTIDE SEQUENCE [LARGE SCALE GENOMIC DNA]</scope>
    <source>
        <strain evidence="2 3">Aroian</strain>
        <tissue evidence="2">Whole animal</tissue>
    </source>
</reference>
<evidence type="ECO:0000313" key="2">
    <source>
        <dbReference type="EMBL" id="KAK6736032.1"/>
    </source>
</evidence>
<organism evidence="2 3">
    <name type="scientific">Necator americanus</name>
    <name type="common">Human hookworm</name>
    <dbReference type="NCBI Taxonomy" id="51031"/>
    <lineage>
        <taxon>Eukaryota</taxon>
        <taxon>Metazoa</taxon>
        <taxon>Ecdysozoa</taxon>
        <taxon>Nematoda</taxon>
        <taxon>Chromadorea</taxon>
        <taxon>Rhabditida</taxon>
        <taxon>Rhabditina</taxon>
        <taxon>Rhabditomorpha</taxon>
        <taxon>Strongyloidea</taxon>
        <taxon>Ancylostomatidae</taxon>
        <taxon>Bunostominae</taxon>
        <taxon>Necator</taxon>
    </lineage>
</organism>
<sequence>MDLSSQNSTLPKFEDAIVLAKNRTSCGPGRTTSKSEEATVSPSQPTQQRGSSLFICRSATLHWALSTNVLVACPLEALHKNEEN</sequence>
<keyword evidence="3" id="KW-1185">Reference proteome</keyword>
<comment type="caution">
    <text evidence="2">The sequence shown here is derived from an EMBL/GenBank/DDBJ whole genome shotgun (WGS) entry which is preliminary data.</text>
</comment>
<evidence type="ECO:0000256" key="1">
    <source>
        <dbReference type="SAM" id="MobiDB-lite"/>
    </source>
</evidence>
<dbReference type="EMBL" id="JAVFWL010000002">
    <property type="protein sequence ID" value="KAK6736032.1"/>
    <property type="molecule type" value="Genomic_DNA"/>
</dbReference>
<feature type="compositionally biased region" description="Polar residues" evidence="1">
    <location>
        <begin position="38"/>
        <end position="50"/>
    </location>
</feature>
<evidence type="ECO:0000313" key="3">
    <source>
        <dbReference type="Proteomes" id="UP001303046"/>
    </source>
</evidence>
<proteinExistence type="predicted"/>
<feature type="region of interest" description="Disordered" evidence="1">
    <location>
        <begin position="21"/>
        <end position="50"/>
    </location>
</feature>
<name>A0ABR1CE45_NECAM</name>
<dbReference type="Proteomes" id="UP001303046">
    <property type="component" value="Unassembled WGS sequence"/>
</dbReference>
<accession>A0ABR1CE45</accession>